<evidence type="ECO:0000256" key="2">
    <source>
        <dbReference type="ARBA" id="ARBA00038334"/>
    </source>
</evidence>
<dbReference type="InterPro" id="IPR000639">
    <property type="entry name" value="Epox_hydrolase-like"/>
</dbReference>
<reference evidence="5" key="1">
    <citation type="submission" date="2022-08" db="UniProtKB">
        <authorList>
            <consortium name="EnsemblMetazoa"/>
        </authorList>
    </citation>
    <scope>IDENTIFICATION</scope>
    <source>
        <strain evidence="5">05x7-T-G4-1.051#20</strain>
    </source>
</reference>
<keyword evidence="3" id="KW-1133">Transmembrane helix</keyword>
<dbReference type="EnsemblMetazoa" id="G12354.1">
    <property type="protein sequence ID" value="G12354.1:cds"/>
    <property type="gene ID" value="G12354"/>
</dbReference>
<evidence type="ECO:0000256" key="1">
    <source>
        <dbReference type="ARBA" id="ARBA00022801"/>
    </source>
</evidence>
<evidence type="ECO:0000256" key="3">
    <source>
        <dbReference type="SAM" id="Phobius"/>
    </source>
</evidence>
<dbReference type="Proteomes" id="UP000005408">
    <property type="component" value="Unassembled WGS sequence"/>
</dbReference>
<sequence length="341" mass="39597">MALKQVVKLIAVTIFSCIYSTLVFISLFFRPKWLIGGFFKKSKSDNPPKCLSDPSLGTHGYIHLEEVRLHYVAAGTEGKPLMLLVHGFPEFWYSWRYQLREFSKEFRVVAIDQRGYGDSDKPSGVSSYKIDKLCQDLKQLIPALGYRDCVLVGHDWGGAVVFNFANKHPEMVKKLIVLNAPHGAVMLKELMTNYKQFFMSWYMFFFQMPYLPEFFLQHDCCSSLNAMFLDMDKKPLKNCTEEDIEAYKYTFSKKGNGFTGPLNYYRAAMRGDLDKRMFTPIEVPTLIVWGVKDMALNKNLPELSKKYIKDCTIKYVEEATHWVQMDAYEDVNKHIWDFVKA</sequence>
<comment type="similarity">
    <text evidence="2">Belongs to the AB hydrolase superfamily. Epoxide hydrolase family.</text>
</comment>
<feature type="domain" description="AB hydrolase-1" evidence="4">
    <location>
        <begin position="80"/>
        <end position="327"/>
    </location>
</feature>
<keyword evidence="1" id="KW-0378">Hydrolase</keyword>
<dbReference type="InterPro" id="IPR029058">
    <property type="entry name" value="AB_hydrolase_fold"/>
</dbReference>
<dbReference type="OrthoDB" id="408373at2759"/>
<feature type="transmembrane region" description="Helical" evidence="3">
    <location>
        <begin position="6"/>
        <end position="29"/>
    </location>
</feature>
<dbReference type="AlphaFoldDB" id="A0A8W8I399"/>
<proteinExistence type="inferred from homology"/>
<organism evidence="5 6">
    <name type="scientific">Magallana gigas</name>
    <name type="common">Pacific oyster</name>
    <name type="synonym">Crassostrea gigas</name>
    <dbReference type="NCBI Taxonomy" id="29159"/>
    <lineage>
        <taxon>Eukaryota</taxon>
        <taxon>Metazoa</taxon>
        <taxon>Spiralia</taxon>
        <taxon>Lophotrochozoa</taxon>
        <taxon>Mollusca</taxon>
        <taxon>Bivalvia</taxon>
        <taxon>Autobranchia</taxon>
        <taxon>Pteriomorphia</taxon>
        <taxon>Ostreida</taxon>
        <taxon>Ostreoidea</taxon>
        <taxon>Ostreidae</taxon>
        <taxon>Magallana</taxon>
    </lineage>
</organism>
<accession>A0A8W8I399</accession>
<keyword evidence="6" id="KW-1185">Reference proteome</keyword>
<name>A0A8W8I399_MAGGI</name>
<dbReference type="OMA" id="YQIPMLV"/>
<evidence type="ECO:0000313" key="5">
    <source>
        <dbReference type="EnsemblMetazoa" id="G12354.1:cds"/>
    </source>
</evidence>
<dbReference type="GO" id="GO:0004301">
    <property type="term" value="F:epoxide hydrolase activity"/>
    <property type="evidence" value="ECO:0007669"/>
    <property type="project" value="UniProtKB-ARBA"/>
</dbReference>
<dbReference type="PRINTS" id="PR00111">
    <property type="entry name" value="ABHYDROLASE"/>
</dbReference>
<dbReference type="Gene3D" id="3.40.50.1820">
    <property type="entry name" value="alpha/beta hydrolase"/>
    <property type="match status" value="1"/>
</dbReference>
<evidence type="ECO:0000313" key="6">
    <source>
        <dbReference type="Proteomes" id="UP000005408"/>
    </source>
</evidence>
<dbReference type="InterPro" id="IPR000073">
    <property type="entry name" value="AB_hydrolase_1"/>
</dbReference>
<keyword evidence="3" id="KW-0472">Membrane</keyword>
<dbReference type="SUPFAM" id="SSF53474">
    <property type="entry name" value="alpha/beta-Hydrolases"/>
    <property type="match status" value="1"/>
</dbReference>
<evidence type="ECO:0000259" key="4">
    <source>
        <dbReference type="Pfam" id="PF00561"/>
    </source>
</evidence>
<dbReference type="Pfam" id="PF00561">
    <property type="entry name" value="Abhydrolase_1"/>
    <property type="match status" value="1"/>
</dbReference>
<dbReference type="PRINTS" id="PR00412">
    <property type="entry name" value="EPOXHYDRLASE"/>
</dbReference>
<keyword evidence="3" id="KW-0812">Transmembrane</keyword>
<protein>
    <recommendedName>
        <fullName evidence="4">AB hydrolase-1 domain-containing protein</fullName>
    </recommendedName>
</protein>
<dbReference type="PANTHER" id="PTHR43329">
    <property type="entry name" value="EPOXIDE HYDROLASE"/>
    <property type="match status" value="1"/>
</dbReference>